<keyword evidence="6" id="KW-0175">Coiled coil</keyword>
<evidence type="ECO:0000313" key="8">
    <source>
        <dbReference type="EMBL" id="KAF9612780.1"/>
    </source>
</evidence>
<comment type="subcellular location">
    <subcellularLocation>
        <location evidence="1">Nucleus</location>
    </subcellularLocation>
</comment>
<evidence type="ECO:0000256" key="2">
    <source>
        <dbReference type="ARBA" id="ARBA00023015"/>
    </source>
</evidence>
<evidence type="ECO:0000256" key="1">
    <source>
        <dbReference type="ARBA" id="ARBA00004123"/>
    </source>
</evidence>
<dbReference type="GO" id="GO:0005634">
    <property type="term" value="C:nucleus"/>
    <property type="evidence" value="ECO:0007669"/>
    <property type="project" value="UniProtKB-SubCell"/>
</dbReference>
<dbReference type="PANTHER" id="PTHR31541">
    <property type="entry name" value="B3 DOMAIN PLANT PROTEIN-RELATED"/>
    <property type="match status" value="1"/>
</dbReference>
<dbReference type="InterPro" id="IPR005508">
    <property type="entry name" value="At2g31720-like"/>
</dbReference>
<dbReference type="OrthoDB" id="1542650at2759"/>
<comment type="caution">
    <text evidence="8">The sequence shown here is derived from an EMBL/GenBank/DDBJ whole genome shotgun (WGS) entry which is preliminary data.</text>
</comment>
<evidence type="ECO:0000313" key="9">
    <source>
        <dbReference type="Proteomes" id="UP000631114"/>
    </source>
</evidence>
<feature type="coiled-coil region" evidence="6">
    <location>
        <begin position="16"/>
        <end position="68"/>
    </location>
</feature>
<evidence type="ECO:0000256" key="4">
    <source>
        <dbReference type="ARBA" id="ARBA00023163"/>
    </source>
</evidence>
<keyword evidence="5" id="KW-0539">Nucleus</keyword>
<proteinExistence type="predicted"/>
<dbReference type="EMBL" id="JADFTS010000003">
    <property type="protein sequence ID" value="KAF9612780.1"/>
    <property type="molecule type" value="Genomic_DNA"/>
</dbReference>
<dbReference type="SUPFAM" id="SSF101936">
    <property type="entry name" value="DNA-binding pseudobarrel domain"/>
    <property type="match status" value="1"/>
</dbReference>
<dbReference type="PROSITE" id="PS50863">
    <property type="entry name" value="B3"/>
    <property type="match status" value="1"/>
</dbReference>
<evidence type="ECO:0000256" key="5">
    <source>
        <dbReference type="ARBA" id="ARBA00023242"/>
    </source>
</evidence>
<dbReference type="Gene3D" id="2.40.330.10">
    <property type="entry name" value="DNA-binding pseudobarrel domain"/>
    <property type="match status" value="1"/>
</dbReference>
<name>A0A835I730_9MAGN</name>
<keyword evidence="3" id="KW-0238">DNA-binding</keyword>
<feature type="domain" description="TF-B3" evidence="7">
    <location>
        <begin position="117"/>
        <end position="225"/>
    </location>
</feature>
<keyword evidence="4" id="KW-0804">Transcription</keyword>
<evidence type="ECO:0000256" key="3">
    <source>
        <dbReference type="ARBA" id="ARBA00023125"/>
    </source>
</evidence>
<keyword evidence="9" id="KW-1185">Reference proteome</keyword>
<accession>A0A835I730</accession>
<reference evidence="8 9" key="1">
    <citation type="submission" date="2020-10" db="EMBL/GenBank/DDBJ databases">
        <title>The Coptis chinensis genome and diversification of protoberbering-type alkaloids.</title>
        <authorList>
            <person name="Wang B."/>
            <person name="Shu S."/>
            <person name="Song C."/>
            <person name="Liu Y."/>
        </authorList>
    </citation>
    <scope>NUCLEOTIDE SEQUENCE [LARGE SCALE GENOMIC DNA]</scope>
    <source>
        <strain evidence="8">HL-2020</strain>
        <tissue evidence="8">Leaf</tissue>
    </source>
</reference>
<evidence type="ECO:0000256" key="6">
    <source>
        <dbReference type="SAM" id="Coils"/>
    </source>
</evidence>
<gene>
    <name evidence="8" type="ORF">IFM89_003790</name>
</gene>
<dbReference type="PANTHER" id="PTHR31541:SF28">
    <property type="entry name" value="TF-B3 DOMAIN-CONTAINING PROTEIN"/>
    <property type="match status" value="1"/>
</dbReference>
<dbReference type="InterPro" id="IPR015300">
    <property type="entry name" value="DNA-bd_pseudobarrel_sf"/>
</dbReference>
<dbReference type="GO" id="GO:0003677">
    <property type="term" value="F:DNA binding"/>
    <property type="evidence" value="ECO:0007669"/>
    <property type="project" value="UniProtKB-KW"/>
</dbReference>
<dbReference type="AlphaFoldDB" id="A0A835I730"/>
<dbReference type="Proteomes" id="UP000631114">
    <property type="component" value="Unassembled WGS sequence"/>
</dbReference>
<dbReference type="CDD" id="cd10017">
    <property type="entry name" value="B3_DNA"/>
    <property type="match status" value="1"/>
</dbReference>
<dbReference type="Pfam" id="PF02362">
    <property type="entry name" value="B3"/>
    <property type="match status" value="1"/>
</dbReference>
<keyword evidence="2" id="KW-0805">Transcription regulation</keyword>
<sequence>MKTMYRQQPMVKEETMEEDQKEIEATSANIHTLHRKYLHNNRVSMYGNTNTSNEVKEEEEEQEVMEAASVLFDIKTKVLDTANLTSLCRARSVIEVSMRPPIEKIISKVGQCTSCFIKSLTISDTKDSQGRLPLASEFVRSQLLSLLKEDEVPSKKTHGTECIAYDAFGKKFAMRLSRWQKSYVLVFGWKPFVNAHQLTPGDVIRVWAFRHVRTDSLCFAITWWRWRKEYEERKIDALM</sequence>
<organism evidence="8 9">
    <name type="scientific">Coptis chinensis</name>
    <dbReference type="NCBI Taxonomy" id="261450"/>
    <lineage>
        <taxon>Eukaryota</taxon>
        <taxon>Viridiplantae</taxon>
        <taxon>Streptophyta</taxon>
        <taxon>Embryophyta</taxon>
        <taxon>Tracheophyta</taxon>
        <taxon>Spermatophyta</taxon>
        <taxon>Magnoliopsida</taxon>
        <taxon>Ranunculales</taxon>
        <taxon>Ranunculaceae</taxon>
        <taxon>Coptidoideae</taxon>
        <taxon>Coptis</taxon>
    </lineage>
</organism>
<dbReference type="SMART" id="SM01019">
    <property type="entry name" value="B3"/>
    <property type="match status" value="1"/>
</dbReference>
<dbReference type="InterPro" id="IPR003340">
    <property type="entry name" value="B3_DNA-bd"/>
</dbReference>
<protein>
    <recommendedName>
        <fullName evidence="7">TF-B3 domain-containing protein</fullName>
    </recommendedName>
</protein>
<evidence type="ECO:0000259" key="7">
    <source>
        <dbReference type="PROSITE" id="PS50863"/>
    </source>
</evidence>